<name>A0A8C9MK08_SERCA</name>
<reference evidence="1" key="1">
    <citation type="submission" date="2025-08" db="UniProtKB">
        <authorList>
            <consortium name="Ensembl"/>
        </authorList>
    </citation>
    <scope>IDENTIFICATION</scope>
</reference>
<reference evidence="1" key="2">
    <citation type="submission" date="2025-09" db="UniProtKB">
        <authorList>
            <consortium name="Ensembl"/>
        </authorList>
    </citation>
    <scope>IDENTIFICATION</scope>
</reference>
<dbReference type="Gene3D" id="3.90.1150.170">
    <property type="match status" value="1"/>
</dbReference>
<organism evidence="1 2">
    <name type="scientific">Serinus canaria</name>
    <name type="common">Island canary</name>
    <name type="synonym">Fringilla canaria</name>
    <dbReference type="NCBI Taxonomy" id="9135"/>
    <lineage>
        <taxon>Eukaryota</taxon>
        <taxon>Metazoa</taxon>
        <taxon>Chordata</taxon>
        <taxon>Craniata</taxon>
        <taxon>Vertebrata</taxon>
        <taxon>Euteleostomi</taxon>
        <taxon>Archelosauria</taxon>
        <taxon>Archosauria</taxon>
        <taxon>Dinosauria</taxon>
        <taxon>Saurischia</taxon>
        <taxon>Theropoda</taxon>
        <taxon>Coelurosauria</taxon>
        <taxon>Aves</taxon>
        <taxon>Neognathae</taxon>
        <taxon>Neoaves</taxon>
        <taxon>Telluraves</taxon>
        <taxon>Australaves</taxon>
        <taxon>Passeriformes</taxon>
        <taxon>Passeroidea</taxon>
        <taxon>Fringillidae</taxon>
        <taxon>Carduelinae</taxon>
        <taxon>Serinus</taxon>
    </lineage>
</organism>
<evidence type="ECO:0000313" key="2">
    <source>
        <dbReference type="Proteomes" id="UP000694409"/>
    </source>
</evidence>
<evidence type="ECO:0000313" key="1">
    <source>
        <dbReference type="Ensembl" id="ENSSCAP00000004549.1"/>
    </source>
</evidence>
<proteinExistence type="predicted"/>
<accession>A0A8C9MK08</accession>
<dbReference type="GeneTree" id="ENSGT00960000191202"/>
<sequence length="81" mass="9885">MWELLNRCQVLRPKSRRPFYCDLSFLKQRNKLFFFFLKEGLTVVTYQPQDEKANFFRIVFSNPASRKPDVYFLLEKVERLS</sequence>
<protein>
    <submittedName>
        <fullName evidence="1">Uncharacterized protein</fullName>
    </submittedName>
</protein>
<keyword evidence="2" id="KW-1185">Reference proteome</keyword>
<dbReference type="Ensembl" id="ENSSCAT00000005264.1">
    <property type="protein sequence ID" value="ENSSCAP00000004549.1"/>
    <property type="gene ID" value="ENSSCAG00000003701.1"/>
</dbReference>
<dbReference type="AlphaFoldDB" id="A0A8C9MK08"/>
<dbReference type="Proteomes" id="UP000694409">
    <property type="component" value="Unassembled WGS sequence"/>
</dbReference>